<dbReference type="GO" id="GO:0016705">
    <property type="term" value="F:oxidoreductase activity, acting on paired donors, with incorporation or reduction of molecular oxygen"/>
    <property type="evidence" value="ECO:0007669"/>
    <property type="project" value="InterPro"/>
</dbReference>
<dbReference type="SUPFAM" id="SSF48264">
    <property type="entry name" value="Cytochrome P450"/>
    <property type="match status" value="1"/>
</dbReference>
<dbReference type="Gramene" id="TraesROB_scaffold_003209_01G000100.1">
    <property type="protein sequence ID" value="TraesROB_scaffold_003209_01G000100.1"/>
    <property type="gene ID" value="TraesROB_scaffold_003209_01G000100"/>
</dbReference>
<reference evidence="6" key="1">
    <citation type="submission" date="2018-08" db="EMBL/GenBank/DDBJ databases">
        <authorList>
            <person name="Rossello M."/>
        </authorList>
    </citation>
    <scope>NUCLEOTIDE SEQUENCE [LARGE SCALE GENOMIC DNA]</scope>
    <source>
        <strain evidence="6">cv. Chinese Spring</strain>
    </source>
</reference>
<evidence type="ECO:0000313" key="6">
    <source>
        <dbReference type="EnsemblPlants" id="TraesCS6D02G031100.1"/>
    </source>
</evidence>
<dbReference type="CDD" id="cd11071">
    <property type="entry name" value="CYP74"/>
    <property type="match status" value="1"/>
</dbReference>
<evidence type="ECO:0008006" key="8">
    <source>
        <dbReference type="Google" id="ProtNLM"/>
    </source>
</evidence>
<dbReference type="Gramene" id="TraesRN6D0100068800.2">
    <property type="protein sequence ID" value="TraesRN6D0100068800.2"/>
    <property type="gene ID" value="TraesRN6D0100068800"/>
</dbReference>
<sequence>MLPSFSPAATAVATPPPKPIPGGYGAPVLGPLRDRLDYFWFQGPEEFFRRRAAQYRSTVFRANIPPTFPFFVGVNPRVVAIVDTAAFTALFDPELVDKRDCLIGPYNPSDSFTGGTRVGVYLDTEEPEHERTKAFAMDLLRRSSRVWAPEFLEGVDGMLAAIESDLAAGKEGGASFLVPLQKCIFRFLCRAVASADPAAEDLVDRYGLFILDVWLGLQLVPTQKIGAIPQPLEELLLHSFPFPSILVKPGYDLLYRFVEKHGAASVAVGVKDHGMSDKDAINNILFLLGFNAFGGFSVFLPFLILQAGKDAALRAKLRDEFVADRFVGAEGEALLRYVYWSNGPETGEPTKGNKQCAAKDVVVATACMLVAELFRRYDDFECDGTSFTSLQKRQPS</sequence>
<dbReference type="InterPro" id="IPR036396">
    <property type="entry name" value="Cyt_P450_sf"/>
</dbReference>
<reference evidence="6" key="2">
    <citation type="submission" date="2018-10" db="UniProtKB">
        <authorList>
            <consortium name="EnsemblPlants"/>
        </authorList>
    </citation>
    <scope>IDENTIFICATION</scope>
</reference>
<dbReference type="OrthoDB" id="2789670at2759"/>
<dbReference type="EnsemblPlants" id="TraesCS6D02G031100.1">
    <property type="protein sequence ID" value="TraesCS6D02G031100.1"/>
    <property type="gene ID" value="TraesCS6D02G031100"/>
</dbReference>
<dbReference type="PANTHER" id="PTHR24286">
    <property type="entry name" value="CYTOCHROME P450 26"/>
    <property type="match status" value="1"/>
</dbReference>
<keyword evidence="5" id="KW-1133">Transmembrane helix</keyword>
<keyword evidence="5" id="KW-0472">Membrane</keyword>
<keyword evidence="5" id="KW-0812">Transmembrane</keyword>
<protein>
    <recommendedName>
        <fullName evidence="8">Allene oxide synthase</fullName>
    </recommendedName>
</protein>
<evidence type="ECO:0000313" key="7">
    <source>
        <dbReference type="Proteomes" id="UP000019116"/>
    </source>
</evidence>
<comment type="pathway">
    <text evidence="1">Hormone biosynthesis.</text>
</comment>
<dbReference type="Gene3D" id="1.10.630.10">
    <property type="entry name" value="Cytochrome P450"/>
    <property type="match status" value="2"/>
</dbReference>
<dbReference type="GO" id="GO:0004497">
    <property type="term" value="F:monooxygenase activity"/>
    <property type="evidence" value="ECO:0007669"/>
    <property type="project" value="InterPro"/>
</dbReference>
<comment type="pathway">
    <text evidence="4">Plant hormone biosynthesis.</text>
</comment>
<evidence type="ECO:0000256" key="1">
    <source>
        <dbReference type="ARBA" id="ARBA00004972"/>
    </source>
</evidence>
<dbReference type="Proteomes" id="UP000019116">
    <property type="component" value="Chromosome 6D"/>
</dbReference>
<dbReference type="PANTHER" id="PTHR24286:SF49">
    <property type="entry name" value="INACTIVE LINOLENATE HYDROPEROXIDE LYASE-RELATED"/>
    <property type="match status" value="1"/>
</dbReference>
<proteinExistence type="predicted"/>
<gene>
    <name evidence="6" type="primary">LOC123143081</name>
</gene>
<evidence type="ECO:0000256" key="3">
    <source>
        <dbReference type="ARBA" id="ARBA00023004"/>
    </source>
</evidence>
<keyword evidence="3" id="KW-0408">Iron</keyword>
<organism evidence="6">
    <name type="scientific">Triticum aestivum</name>
    <name type="common">Wheat</name>
    <dbReference type="NCBI Taxonomy" id="4565"/>
    <lineage>
        <taxon>Eukaryota</taxon>
        <taxon>Viridiplantae</taxon>
        <taxon>Streptophyta</taxon>
        <taxon>Embryophyta</taxon>
        <taxon>Tracheophyta</taxon>
        <taxon>Spermatophyta</taxon>
        <taxon>Magnoliopsida</taxon>
        <taxon>Liliopsida</taxon>
        <taxon>Poales</taxon>
        <taxon>Poaceae</taxon>
        <taxon>BOP clade</taxon>
        <taxon>Pooideae</taxon>
        <taxon>Triticodae</taxon>
        <taxon>Triticeae</taxon>
        <taxon>Triticinae</taxon>
        <taxon>Triticum</taxon>
    </lineage>
</organism>
<dbReference type="Gramene" id="TraesCAD_scaffold_022283_01G000400.1">
    <property type="protein sequence ID" value="TraesCAD_scaffold_022283_01G000400.1"/>
    <property type="gene ID" value="TraesCAD_scaffold_022283_01G000400"/>
</dbReference>
<dbReference type="GO" id="GO:0020037">
    <property type="term" value="F:heme binding"/>
    <property type="evidence" value="ECO:0007669"/>
    <property type="project" value="InterPro"/>
</dbReference>
<dbReference type="Gramene" id="TraesCLE_scaffold_103462_01G000300.1">
    <property type="protein sequence ID" value="TraesCLE_scaffold_103462_01G000300.1"/>
    <property type="gene ID" value="TraesCLE_scaffold_103462_01G000300"/>
</dbReference>
<evidence type="ECO:0000256" key="5">
    <source>
        <dbReference type="SAM" id="Phobius"/>
    </source>
</evidence>
<name>A0A3B6Q974_WHEAT</name>
<dbReference type="Gramene" id="TraesCS6D03G0063100.2">
    <property type="protein sequence ID" value="TraesCS6D03G0063100.2.CDS"/>
    <property type="gene ID" value="TraesCS6D03G0063100"/>
</dbReference>
<evidence type="ECO:0000256" key="2">
    <source>
        <dbReference type="ARBA" id="ARBA00022723"/>
    </source>
</evidence>
<dbReference type="Gramene" id="TraesJUL6D03G03675750.2">
    <property type="protein sequence ID" value="TraesJUL6D03G03675750.2"/>
    <property type="gene ID" value="TraesJUL6D03G03675750"/>
</dbReference>
<dbReference type="Gramene" id="TraesCS6D02G031100.1">
    <property type="protein sequence ID" value="TraesCS6D02G031100.1"/>
    <property type="gene ID" value="TraesCS6D02G031100"/>
</dbReference>
<keyword evidence="2" id="KW-0479">Metal-binding</keyword>
<feature type="transmembrane region" description="Helical" evidence="5">
    <location>
        <begin position="284"/>
        <end position="305"/>
    </location>
</feature>
<evidence type="ECO:0000256" key="4">
    <source>
        <dbReference type="ARBA" id="ARBA00029441"/>
    </source>
</evidence>
<dbReference type="SMR" id="A0A3B6Q974"/>
<keyword evidence="7" id="KW-1185">Reference proteome</keyword>
<dbReference type="AlphaFoldDB" id="A0A3B6Q974"/>
<accession>A0A3B6Q974</accession>
<dbReference type="GO" id="GO:0005506">
    <property type="term" value="F:iron ion binding"/>
    <property type="evidence" value="ECO:0007669"/>
    <property type="project" value="InterPro"/>
</dbReference>